<evidence type="ECO:0000256" key="7">
    <source>
        <dbReference type="ARBA" id="ARBA00022801"/>
    </source>
</evidence>
<evidence type="ECO:0000256" key="1">
    <source>
        <dbReference type="ARBA" id="ARBA00000448"/>
    </source>
</evidence>
<evidence type="ECO:0000256" key="3">
    <source>
        <dbReference type="ARBA" id="ARBA00005336"/>
    </source>
</evidence>
<dbReference type="AlphaFoldDB" id="A0A239WVX1"/>
<keyword evidence="7 10" id="KW-0378">Hydrolase</keyword>
<dbReference type="PANTHER" id="PTHR30620:SF16">
    <property type="entry name" value="LYSOSOMAL BETA GLUCOSIDASE"/>
    <property type="match status" value="1"/>
</dbReference>
<name>A0A239WVX1_9FLAO</name>
<keyword evidence="5" id="KW-0732">Signal</keyword>
<dbReference type="InterPro" id="IPR019800">
    <property type="entry name" value="Glyco_hydro_3_AS"/>
</dbReference>
<keyword evidence="13" id="KW-1185">Reference proteome</keyword>
<evidence type="ECO:0000313" key="13">
    <source>
        <dbReference type="Proteomes" id="UP000215196"/>
    </source>
</evidence>
<comment type="catalytic activity">
    <reaction evidence="1">
        <text>Hydrolysis of terminal, non-reducing beta-D-glucosyl residues with release of beta-D-glucose.</text>
        <dbReference type="EC" id="3.2.1.21"/>
    </reaction>
</comment>
<evidence type="ECO:0000256" key="8">
    <source>
        <dbReference type="ARBA" id="ARBA00023295"/>
    </source>
</evidence>
<feature type="domain" description="Fibronectin type III-like" evidence="11">
    <location>
        <begin position="706"/>
        <end position="775"/>
    </location>
</feature>
<protein>
    <recommendedName>
        <fullName evidence="9">Periplasmic beta-glucosidase</fullName>
        <ecNumber evidence="4">3.2.1.21</ecNumber>
    </recommendedName>
</protein>
<reference evidence="12 13" key="1">
    <citation type="submission" date="2017-06" db="EMBL/GenBank/DDBJ databases">
        <authorList>
            <consortium name="Pathogen Informatics"/>
        </authorList>
    </citation>
    <scope>NUCLEOTIDE SEQUENCE [LARGE SCALE GENOMIC DNA]</scope>
    <source>
        <strain evidence="12 13">NCTC13490</strain>
    </source>
</reference>
<dbReference type="InterPro" id="IPR001764">
    <property type="entry name" value="Glyco_hydro_3_N"/>
</dbReference>
<accession>A0A239WVX1</accession>
<dbReference type="PROSITE" id="PS00775">
    <property type="entry name" value="GLYCOSYL_HYDROL_F3"/>
    <property type="match status" value="1"/>
</dbReference>
<dbReference type="PRINTS" id="PR00133">
    <property type="entry name" value="GLHYDRLASE3"/>
</dbReference>
<dbReference type="Pfam" id="PF14310">
    <property type="entry name" value="Fn3-like"/>
    <property type="match status" value="1"/>
</dbReference>
<dbReference type="Proteomes" id="UP000215196">
    <property type="component" value="Chromosome 1"/>
</dbReference>
<dbReference type="GO" id="GO:0042597">
    <property type="term" value="C:periplasmic space"/>
    <property type="evidence" value="ECO:0007669"/>
    <property type="project" value="UniProtKB-SubCell"/>
</dbReference>
<dbReference type="InterPro" id="IPR017853">
    <property type="entry name" value="GH"/>
</dbReference>
<evidence type="ECO:0000256" key="5">
    <source>
        <dbReference type="ARBA" id="ARBA00022729"/>
    </source>
</evidence>
<dbReference type="KEGG" id="ctak:4412677_00771"/>
<evidence type="ECO:0000256" key="9">
    <source>
        <dbReference type="ARBA" id="ARBA00067498"/>
    </source>
</evidence>
<dbReference type="Gene3D" id="2.60.40.10">
    <property type="entry name" value="Immunoglobulins"/>
    <property type="match status" value="1"/>
</dbReference>
<dbReference type="GO" id="GO:0008422">
    <property type="term" value="F:beta-glucosidase activity"/>
    <property type="evidence" value="ECO:0007669"/>
    <property type="project" value="UniProtKB-EC"/>
</dbReference>
<dbReference type="SUPFAM" id="SSF52279">
    <property type="entry name" value="Beta-D-glucan exohydrolase, C-terminal domain"/>
    <property type="match status" value="1"/>
</dbReference>
<keyword evidence="6" id="KW-0574">Periplasm</keyword>
<organism evidence="12 13">
    <name type="scientific">Chryseobacterium taklimakanense</name>
    <dbReference type="NCBI Taxonomy" id="536441"/>
    <lineage>
        <taxon>Bacteria</taxon>
        <taxon>Pseudomonadati</taxon>
        <taxon>Bacteroidota</taxon>
        <taxon>Flavobacteriia</taxon>
        <taxon>Flavobacteriales</taxon>
        <taxon>Weeksellaceae</taxon>
        <taxon>Chryseobacterium group</taxon>
        <taxon>Chryseobacterium</taxon>
    </lineage>
</organism>
<dbReference type="EC" id="3.2.1.21" evidence="4"/>
<dbReference type="InterPro" id="IPR013783">
    <property type="entry name" value="Ig-like_fold"/>
</dbReference>
<dbReference type="Pfam" id="PF01915">
    <property type="entry name" value="Glyco_hydro_3_C"/>
    <property type="match status" value="1"/>
</dbReference>
<dbReference type="SMART" id="SM01217">
    <property type="entry name" value="Fn3_like"/>
    <property type="match status" value="1"/>
</dbReference>
<dbReference type="SUPFAM" id="SSF51445">
    <property type="entry name" value="(Trans)glycosidases"/>
    <property type="match status" value="1"/>
</dbReference>
<evidence type="ECO:0000256" key="6">
    <source>
        <dbReference type="ARBA" id="ARBA00022764"/>
    </source>
</evidence>
<dbReference type="InterPro" id="IPR002772">
    <property type="entry name" value="Glyco_hydro_3_C"/>
</dbReference>
<evidence type="ECO:0000256" key="2">
    <source>
        <dbReference type="ARBA" id="ARBA00004418"/>
    </source>
</evidence>
<dbReference type="NCBIfam" id="NF011678">
    <property type="entry name" value="PRK15098.1"/>
    <property type="match status" value="1"/>
</dbReference>
<dbReference type="RefSeq" id="WP_095070536.1">
    <property type="nucleotide sequence ID" value="NZ_LT906465.1"/>
</dbReference>
<dbReference type="Pfam" id="PF00933">
    <property type="entry name" value="Glyco_hydro_3"/>
    <property type="match status" value="1"/>
</dbReference>
<evidence type="ECO:0000256" key="4">
    <source>
        <dbReference type="ARBA" id="ARBA00012744"/>
    </source>
</evidence>
<dbReference type="FunFam" id="3.40.50.1700:FF:000004">
    <property type="entry name" value="Periplasmic beta-glucosidase"/>
    <property type="match status" value="1"/>
</dbReference>
<dbReference type="GO" id="GO:0009251">
    <property type="term" value="P:glucan catabolic process"/>
    <property type="evidence" value="ECO:0007669"/>
    <property type="project" value="TreeGrafter"/>
</dbReference>
<dbReference type="EMBL" id="LT906465">
    <property type="protein sequence ID" value="SNV38316.1"/>
    <property type="molecule type" value="Genomic_DNA"/>
</dbReference>
<dbReference type="InterPro" id="IPR036881">
    <property type="entry name" value="Glyco_hydro_3_C_sf"/>
</dbReference>
<proteinExistence type="inferred from homology"/>
<evidence type="ECO:0000313" key="12">
    <source>
        <dbReference type="EMBL" id="SNV38316.1"/>
    </source>
</evidence>
<evidence type="ECO:0000259" key="11">
    <source>
        <dbReference type="SMART" id="SM01217"/>
    </source>
</evidence>
<dbReference type="Gene3D" id="3.20.20.300">
    <property type="entry name" value="Glycoside hydrolase, family 3, N-terminal domain"/>
    <property type="match status" value="1"/>
</dbReference>
<dbReference type="InterPro" id="IPR036962">
    <property type="entry name" value="Glyco_hydro_3_N_sf"/>
</dbReference>
<dbReference type="Gene3D" id="3.40.50.1700">
    <property type="entry name" value="Glycoside hydrolase family 3 C-terminal domain"/>
    <property type="match status" value="1"/>
</dbReference>
<dbReference type="InterPro" id="IPR026891">
    <property type="entry name" value="Fn3-like"/>
</dbReference>
<comment type="subcellular location">
    <subcellularLocation>
        <location evidence="2">Periplasm</location>
    </subcellularLocation>
</comment>
<dbReference type="InterPro" id="IPR051915">
    <property type="entry name" value="Cellulose_Degrad_GH3"/>
</dbReference>
<keyword evidence="8 10" id="KW-0326">Glycosidase</keyword>
<gene>
    <name evidence="12" type="primary">bglX</name>
    <name evidence="12" type="ORF">SAMEA4412677_00771</name>
</gene>
<dbReference type="FunFam" id="3.20.20.300:FF:000005">
    <property type="entry name" value="Periplasmic beta-glucosidase"/>
    <property type="match status" value="1"/>
</dbReference>
<evidence type="ECO:0000256" key="10">
    <source>
        <dbReference type="RuleBase" id="RU361161"/>
    </source>
</evidence>
<dbReference type="PANTHER" id="PTHR30620">
    <property type="entry name" value="PERIPLASMIC BETA-GLUCOSIDASE-RELATED"/>
    <property type="match status" value="1"/>
</dbReference>
<comment type="similarity">
    <text evidence="3 10">Belongs to the glycosyl hydrolase 3 family.</text>
</comment>
<sequence length="787" mass="86035">MKKIAIIALAALSTNGFAQKKKAVVSPAIHSEIVNQPVQSYQNNEYNTKRKSFVDALLAKMTLDEKIGQLNLPSAGDFTTGQAQSSDIGKKIEQGLVGGLFNIKGAEKIRAVQKVAVEKSRLKIPLIFGMDVIHGYETTFPIPLGLAASWDMNLVQQSARIAAREAASDGINWTFSPMVDISREPRWGRVSEGAGEDPYLGSQIARAMVYGYQGKNLADKNTILACVKHFALYGAPEGGLDYNTVDMSHTRMFNEYFAPYKAAVDAGVASVMASFNEVDGIPATGNKWLMDDVLRKKWGFNGFIVTDYTGINEMIDHGMGDLQHVSALAMNAGIDMDMVGEGFLKTLKQSVSEGKVSEAQITQAARRILEAKYDLGLFEDPYRYGSANDAQKEVFNASNRAVARNVAAQSMVLLKNDKNILPLKQKGTIALIGPLVDNSVNMAGTWSVATKHGSAVTLLKGLQESVGKNVKILTAKGANVEDNKVLEDVYAAHGKVVDRDSREPSLMIKEALNVAEQADVVVLAIGESAEMSGESSSRANIDIPASQVRLLNELKKTGKPIVVVLLTGRPLTLTNIKDTSEAIINAWFPGTEAGYAVADILFGKVNPSGKLPMTFPRSVGQIPIYYNRKNTGRPLDAALTDKCEYQRFRSNYMDECNTPLYPFGYGLSYTKFEYSELTVSKTNPTGNQSIQASVNVKNTGNYDGAEVVQLYIRDLVGSNTRPIKELKGFQKIFLKKGESKQVSFNITPDDLKFYDNNLKYDWEAGDFDIMIGTSSADVKTARINWSK</sequence>
<dbReference type="FunFam" id="2.60.40.10:FF:000495">
    <property type="entry name" value="Periplasmic beta-glucosidase"/>
    <property type="match status" value="1"/>
</dbReference>